<proteinExistence type="predicted"/>
<reference evidence="1" key="1">
    <citation type="journal article" date="2020" name="Nature">
        <title>Giant virus diversity and host interactions through global metagenomics.</title>
        <authorList>
            <person name="Schulz F."/>
            <person name="Roux S."/>
            <person name="Paez-Espino D."/>
            <person name="Jungbluth S."/>
            <person name="Walsh D.A."/>
            <person name="Denef V.J."/>
            <person name="McMahon K.D."/>
            <person name="Konstantinidis K.T."/>
            <person name="Eloe-Fadrosh E.A."/>
            <person name="Kyrpides N.C."/>
            <person name="Woyke T."/>
        </authorList>
    </citation>
    <scope>NUCLEOTIDE SEQUENCE</scope>
    <source>
        <strain evidence="1">GVMAG-M-3300021962-46</strain>
    </source>
</reference>
<dbReference type="AlphaFoldDB" id="A0A6C0CTQ3"/>
<dbReference type="EMBL" id="MN739480">
    <property type="protein sequence ID" value="QHT07260.1"/>
    <property type="molecule type" value="Genomic_DNA"/>
</dbReference>
<name>A0A6C0CTQ3_9ZZZZ</name>
<protein>
    <submittedName>
        <fullName evidence="1">Uncharacterized protein</fullName>
    </submittedName>
</protein>
<sequence length="34" mass="4122">MERDFKFLNKTAIKDGKTENPYFFLFLPRSLKIL</sequence>
<organism evidence="1">
    <name type="scientific">viral metagenome</name>
    <dbReference type="NCBI Taxonomy" id="1070528"/>
    <lineage>
        <taxon>unclassified sequences</taxon>
        <taxon>metagenomes</taxon>
        <taxon>organismal metagenomes</taxon>
    </lineage>
</organism>
<evidence type="ECO:0000313" key="1">
    <source>
        <dbReference type="EMBL" id="QHT07260.1"/>
    </source>
</evidence>
<accession>A0A6C0CTQ3</accession>